<dbReference type="Proteomes" id="UP000319825">
    <property type="component" value="Unassembled WGS sequence"/>
</dbReference>
<reference evidence="2 3" key="1">
    <citation type="submission" date="2019-07" db="EMBL/GenBank/DDBJ databases">
        <title>R&amp;d 2014.</title>
        <authorList>
            <person name="Klenk H.-P."/>
        </authorList>
    </citation>
    <scope>NUCLEOTIDE SEQUENCE [LARGE SCALE GENOMIC DNA]</scope>
    <source>
        <strain evidence="2 3">DSM 43868</strain>
    </source>
</reference>
<keyword evidence="3" id="KW-1185">Reference proteome</keyword>
<proteinExistence type="predicted"/>
<sequence>MLLPHLAGVVVERIEQTASGVLMWACVKAEDGVCPSCGSRSRRVQQRLAEKTPVTRILAETRGHGYTGSANLLVRYIDQGRADPERVAPRTTPPGLLAAEPAPRTCPTTPGAISTT</sequence>
<dbReference type="AlphaFoldDB" id="A0A562IJ34"/>
<evidence type="ECO:0000256" key="1">
    <source>
        <dbReference type="SAM" id="MobiDB-lite"/>
    </source>
</evidence>
<organism evidence="2 3">
    <name type="scientific">Micromonospora olivasterospora</name>
    <dbReference type="NCBI Taxonomy" id="1880"/>
    <lineage>
        <taxon>Bacteria</taxon>
        <taxon>Bacillati</taxon>
        <taxon>Actinomycetota</taxon>
        <taxon>Actinomycetes</taxon>
        <taxon>Micromonosporales</taxon>
        <taxon>Micromonosporaceae</taxon>
        <taxon>Micromonospora</taxon>
    </lineage>
</organism>
<feature type="compositionally biased region" description="Polar residues" evidence="1">
    <location>
        <begin position="106"/>
        <end position="116"/>
    </location>
</feature>
<dbReference type="EMBL" id="VLKE01000001">
    <property type="protein sequence ID" value="TWH70940.1"/>
    <property type="molecule type" value="Genomic_DNA"/>
</dbReference>
<protein>
    <recommendedName>
        <fullName evidence="4">Transposase</fullName>
    </recommendedName>
</protein>
<evidence type="ECO:0008006" key="4">
    <source>
        <dbReference type="Google" id="ProtNLM"/>
    </source>
</evidence>
<evidence type="ECO:0000313" key="2">
    <source>
        <dbReference type="EMBL" id="TWH70940.1"/>
    </source>
</evidence>
<feature type="region of interest" description="Disordered" evidence="1">
    <location>
        <begin position="84"/>
        <end position="116"/>
    </location>
</feature>
<name>A0A562IJ34_MICOL</name>
<evidence type="ECO:0000313" key="3">
    <source>
        <dbReference type="Proteomes" id="UP000319825"/>
    </source>
</evidence>
<comment type="caution">
    <text evidence="2">The sequence shown here is derived from an EMBL/GenBank/DDBJ whole genome shotgun (WGS) entry which is preliminary data.</text>
</comment>
<gene>
    <name evidence="2" type="ORF">JD77_05965</name>
</gene>
<accession>A0A562IJ34</accession>